<reference evidence="1" key="1">
    <citation type="submission" date="2014-11" db="EMBL/GenBank/DDBJ databases">
        <authorList>
            <person name="Amaro Gonzalez C."/>
        </authorList>
    </citation>
    <scope>NUCLEOTIDE SEQUENCE</scope>
</reference>
<reference evidence="1" key="2">
    <citation type="journal article" date="2015" name="Fish Shellfish Immunol.">
        <title>Early steps in the European eel (Anguilla anguilla)-Vibrio vulnificus interaction in the gills: Role of the RtxA13 toxin.</title>
        <authorList>
            <person name="Callol A."/>
            <person name="Pajuelo D."/>
            <person name="Ebbesson L."/>
            <person name="Teles M."/>
            <person name="MacKenzie S."/>
            <person name="Amaro C."/>
        </authorList>
    </citation>
    <scope>NUCLEOTIDE SEQUENCE</scope>
</reference>
<dbReference type="EMBL" id="GBXM01072655">
    <property type="protein sequence ID" value="JAH35922.1"/>
    <property type="molecule type" value="Transcribed_RNA"/>
</dbReference>
<protein>
    <submittedName>
        <fullName evidence="1">Uncharacterized protein</fullName>
    </submittedName>
</protein>
<accession>A0A0E9S3Y5</accession>
<evidence type="ECO:0000313" key="1">
    <source>
        <dbReference type="EMBL" id="JAH35922.1"/>
    </source>
</evidence>
<name>A0A0E9S3Y5_ANGAN</name>
<sequence length="51" mass="5702">MYRFIQLLSCPTQLFHREAARKAPVVGQPLNNFSLQLCDGGVPVPEMTVID</sequence>
<proteinExistence type="predicted"/>
<dbReference type="AlphaFoldDB" id="A0A0E9S3Y5"/>
<organism evidence="1">
    <name type="scientific">Anguilla anguilla</name>
    <name type="common">European freshwater eel</name>
    <name type="synonym">Muraena anguilla</name>
    <dbReference type="NCBI Taxonomy" id="7936"/>
    <lineage>
        <taxon>Eukaryota</taxon>
        <taxon>Metazoa</taxon>
        <taxon>Chordata</taxon>
        <taxon>Craniata</taxon>
        <taxon>Vertebrata</taxon>
        <taxon>Euteleostomi</taxon>
        <taxon>Actinopterygii</taxon>
        <taxon>Neopterygii</taxon>
        <taxon>Teleostei</taxon>
        <taxon>Anguilliformes</taxon>
        <taxon>Anguillidae</taxon>
        <taxon>Anguilla</taxon>
    </lineage>
</organism>